<dbReference type="Proteomes" id="UP000087171">
    <property type="component" value="Chromosome Ca1"/>
</dbReference>
<feature type="repeat" description="Pumilio" evidence="7">
    <location>
        <begin position="836"/>
        <end position="871"/>
    </location>
</feature>
<keyword evidence="10" id="KW-1185">Reference proteome</keyword>
<organism evidence="13">
    <name type="scientific">Cicer arietinum</name>
    <name type="common">Chickpea</name>
    <name type="synonym">Garbanzo</name>
    <dbReference type="NCBI Taxonomy" id="3827"/>
    <lineage>
        <taxon>Eukaryota</taxon>
        <taxon>Viridiplantae</taxon>
        <taxon>Streptophyta</taxon>
        <taxon>Embryophyta</taxon>
        <taxon>Tracheophyta</taxon>
        <taxon>Spermatophyta</taxon>
        <taxon>Magnoliopsida</taxon>
        <taxon>eudicotyledons</taxon>
        <taxon>Gunneridae</taxon>
        <taxon>Pentapetalae</taxon>
        <taxon>rosids</taxon>
        <taxon>fabids</taxon>
        <taxon>Fabales</taxon>
        <taxon>Fabaceae</taxon>
        <taxon>Papilionoideae</taxon>
        <taxon>50 kb inversion clade</taxon>
        <taxon>NPAAA clade</taxon>
        <taxon>Hologalegina</taxon>
        <taxon>IRL clade</taxon>
        <taxon>Cicereae</taxon>
        <taxon>Cicer</taxon>
    </lineage>
</organism>
<dbReference type="GeneID" id="101514302"/>
<dbReference type="InterPro" id="IPR001313">
    <property type="entry name" value="Pumilio_RNA-bd_rpt"/>
</dbReference>
<keyword evidence="3" id="KW-0677">Repeat</keyword>
<dbReference type="InterPro" id="IPR033133">
    <property type="entry name" value="PUM-HD"/>
</dbReference>
<evidence type="ECO:0000256" key="5">
    <source>
        <dbReference type="ARBA" id="ARBA00022884"/>
    </source>
</evidence>
<evidence type="ECO:0000313" key="13">
    <source>
        <dbReference type="RefSeq" id="XP_012573953.1"/>
    </source>
</evidence>
<dbReference type="Gene3D" id="1.25.10.10">
    <property type="entry name" value="Leucine-rich Repeat Variant"/>
    <property type="match status" value="1"/>
</dbReference>
<feature type="repeat" description="Pumilio" evidence="7">
    <location>
        <begin position="799"/>
        <end position="835"/>
    </location>
</feature>
<dbReference type="PANTHER" id="PTHR12537:SF119">
    <property type="entry name" value="PUMILIO HOMOLOG 6, CHLOROPLASTIC"/>
    <property type="match status" value="1"/>
</dbReference>
<evidence type="ECO:0000256" key="6">
    <source>
        <dbReference type="ARBA" id="ARBA00055193"/>
    </source>
</evidence>
<feature type="region of interest" description="Disordered" evidence="8">
    <location>
        <begin position="585"/>
        <end position="630"/>
    </location>
</feature>
<dbReference type="CDD" id="cd07920">
    <property type="entry name" value="Pumilio"/>
    <property type="match status" value="1"/>
</dbReference>
<keyword evidence="2" id="KW-0963">Cytoplasm</keyword>
<dbReference type="GO" id="GO:0003729">
    <property type="term" value="F:mRNA binding"/>
    <property type="evidence" value="ECO:0007669"/>
    <property type="project" value="TreeGrafter"/>
</dbReference>
<reference evidence="11 12" key="2">
    <citation type="submission" date="2023-09" db="UniProtKB">
        <authorList>
            <consortium name="RefSeq"/>
        </authorList>
    </citation>
    <scope>IDENTIFICATION</scope>
    <source>
        <tissue evidence="11 12">Etiolated seedlings</tissue>
    </source>
</reference>
<evidence type="ECO:0000256" key="2">
    <source>
        <dbReference type="ARBA" id="ARBA00022490"/>
    </source>
</evidence>
<sequence>MATESLIRISEAGGKWPSHMEASAFSTPPRNMGTEDLGILLKGHRFRSNGKDVAPNRSGSAPPSMEGSFLAIENLLPQQNTQDASLTTLSRAVKNCQSEEQLRADPAYLAYYSSNVNLNPRLPPPLTSWENRHLGHRIGSSRNNWELSSADHRSKSSLHLPQATLSTHKEESEDDSPQQAYENELVNTSGIWRRQDAASLASQQKNVVDLIQEDFPRTMSPVYNKSLSVSHGMVDKPIDLEAGSSSTHDLVTTVESAKHTAGADDIRVSSSVNAHTPVASSSTLESTASMSFSNLDVATVASQLKTLSVSNLPNSESLSYEEKLKTSYQNNMIQRQMFPQQSNPCEVPSANSQSVNPAYTGREQFPHNSSKLSDVQPLLQSSGFTPPLYATAAAYMTSVNPYYTNMQAAGIYTPQYVGGYTLNPTSIPPYISAYPPHGALPFVVDGATSSRYTPLTPGVSTGGSISHGAEMAHANKYLGQFGFPVQPSFGDPIYMQYNQQPFVEGFGISGHFDPLAPRASGANQISPYDSQKRPGTGAYLDDKKLHDLRTGANMNSKRGGLSVPSYFGHMPNTGFVMQYPSSPHPSQVLSGYPDGSTGLPGGRNEMKPSPASGRNGGMLSGWHGPRSFDSPQDPKIVNFLEELKSGKGRRFELSDIIGHIVEFSADQHGSRFIQQKLENCGAEDKALVFREVLPHASKLMTDVFGNYVIQKFFEYGNPEQRRELADKLAGQILPLSLQMYGCRVIQKALEVIEHEQKAQLVRELDGNIMRCVRDQNGNHVIQKCIESIPTKKIGFILSAFRGQVSTLSMHPYGCRVIQRILEHCTDEAQCQFIVDEILDSVFTLAQDQYGNYVTQHVLERGKAQERSQIISKLSGHIVQLSQHKFASNVVEKCLEYGDASERELLIAEILGHDEQNDNLLTMMKDQFANYVVQKVIDMCSENQQAMLLSHIRVNAHALKKYTYGKHIVARLEHQFGENQTPNS</sequence>
<dbReference type="OrthoDB" id="668540at2759"/>
<feature type="repeat" description="Pumilio" evidence="7">
    <location>
        <begin position="872"/>
        <end position="907"/>
    </location>
</feature>
<dbReference type="KEGG" id="cam:101514302"/>
<proteinExistence type="predicted"/>
<dbReference type="InterPro" id="IPR016024">
    <property type="entry name" value="ARM-type_fold"/>
</dbReference>
<dbReference type="FunFam" id="1.25.10.10:FF:000004">
    <property type="entry name" value="Pumilio homolog 1 isoform 2"/>
    <property type="match status" value="1"/>
</dbReference>
<feature type="repeat" description="Pumilio" evidence="7">
    <location>
        <begin position="763"/>
        <end position="798"/>
    </location>
</feature>
<feature type="region of interest" description="Disordered" evidence="8">
    <location>
        <begin position="518"/>
        <end position="540"/>
    </location>
</feature>
<feature type="repeat" description="Pumilio" evidence="7">
    <location>
        <begin position="691"/>
        <end position="726"/>
    </location>
</feature>
<dbReference type="AlphaFoldDB" id="A0A1S3EEW5"/>
<dbReference type="InterPro" id="IPR033712">
    <property type="entry name" value="Pumilio_RNA-bd"/>
</dbReference>
<name>A0A1S3EEW5_CICAR</name>
<dbReference type="Pfam" id="PF00806">
    <property type="entry name" value="PUF"/>
    <property type="match status" value="8"/>
</dbReference>
<evidence type="ECO:0000256" key="3">
    <source>
        <dbReference type="ARBA" id="ARBA00022737"/>
    </source>
</evidence>
<evidence type="ECO:0000256" key="1">
    <source>
        <dbReference type="ARBA" id="ARBA00004496"/>
    </source>
</evidence>
<evidence type="ECO:0000256" key="8">
    <source>
        <dbReference type="SAM" id="MobiDB-lite"/>
    </source>
</evidence>
<evidence type="ECO:0000256" key="7">
    <source>
        <dbReference type="PROSITE-ProRule" id="PRU00317"/>
    </source>
</evidence>
<feature type="repeat" description="Pumilio" evidence="7">
    <location>
        <begin position="908"/>
        <end position="949"/>
    </location>
</feature>
<dbReference type="RefSeq" id="XP_012573948.1">
    <property type="nucleotide sequence ID" value="XM_012718494.2"/>
</dbReference>
<dbReference type="GO" id="GO:0005737">
    <property type="term" value="C:cytoplasm"/>
    <property type="evidence" value="ECO:0007669"/>
    <property type="project" value="UniProtKB-SubCell"/>
</dbReference>
<comment type="function">
    <text evidence="6">Sequence-specific RNA-binding protein that regulates translation and mRNA stability by binding the 3'-UTR of target mRNAs. Binds the APUM-binding elements (APBEs) in the 3'-UTR mRNA sequence of CLV1, PNH, WUS and FAS2.</text>
</comment>
<feature type="repeat" description="Pumilio" evidence="7">
    <location>
        <begin position="655"/>
        <end position="690"/>
    </location>
</feature>
<dbReference type="STRING" id="3827.A0A1S3EEW5"/>
<evidence type="ECO:0000259" key="9">
    <source>
        <dbReference type="PROSITE" id="PS50303"/>
    </source>
</evidence>
<evidence type="ECO:0000313" key="12">
    <source>
        <dbReference type="RefSeq" id="XP_012573950.1"/>
    </source>
</evidence>
<keyword evidence="5" id="KW-0694">RNA-binding</keyword>
<dbReference type="RefSeq" id="XP_012573953.1">
    <property type="nucleotide sequence ID" value="XM_012718499.2"/>
</dbReference>
<dbReference type="RefSeq" id="XP_012573950.1">
    <property type="nucleotide sequence ID" value="XM_012718496.2"/>
</dbReference>
<dbReference type="SMART" id="SM00025">
    <property type="entry name" value="Pumilio"/>
    <property type="match status" value="8"/>
</dbReference>
<evidence type="ECO:0000313" key="11">
    <source>
        <dbReference type="RefSeq" id="XP_012573948.1"/>
    </source>
</evidence>
<reference evidence="10" key="1">
    <citation type="journal article" date="2013" name="Nat. Biotechnol.">
        <title>Draft genome sequence of chickpea (Cicer arietinum) provides a resource for trait improvement.</title>
        <authorList>
            <person name="Varshney R.K."/>
            <person name="Song C."/>
            <person name="Saxena R.K."/>
            <person name="Azam S."/>
            <person name="Yu S."/>
            <person name="Sharpe A.G."/>
            <person name="Cannon S."/>
            <person name="Baek J."/>
            <person name="Rosen B.D."/>
            <person name="Tar'an B."/>
            <person name="Millan T."/>
            <person name="Zhang X."/>
            <person name="Ramsay L.D."/>
            <person name="Iwata A."/>
            <person name="Wang Y."/>
            <person name="Nelson W."/>
            <person name="Farmer A.D."/>
            <person name="Gaur P.M."/>
            <person name="Soderlund C."/>
            <person name="Penmetsa R.V."/>
            <person name="Xu C."/>
            <person name="Bharti A.K."/>
            <person name="He W."/>
            <person name="Winter P."/>
            <person name="Zhao S."/>
            <person name="Hane J.K."/>
            <person name="Carrasquilla-Garcia N."/>
            <person name="Condie J.A."/>
            <person name="Upadhyaya H.D."/>
            <person name="Luo M.C."/>
            <person name="Thudi M."/>
            <person name="Gowda C.L."/>
            <person name="Singh N.P."/>
            <person name="Lichtenzveig J."/>
            <person name="Gali K.K."/>
            <person name="Rubio J."/>
            <person name="Nadarajan N."/>
            <person name="Dolezel J."/>
            <person name="Bansal K.C."/>
            <person name="Xu X."/>
            <person name="Edwards D."/>
            <person name="Zhang G."/>
            <person name="Kahl G."/>
            <person name="Gil J."/>
            <person name="Singh K.B."/>
            <person name="Datta S.K."/>
            <person name="Jackson S.A."/>
            <person name="Wang J."/>
            <person name="Cook D.R."/>
        </authorList>
    </citation>
    <scope>NUCLEOTIDE SEQUENCE [LARGE SCALE GENOMIC DNA]</scope>
    <source>
        <strain evidence="10">cv. CDC Frontier</strain>
    </source>
</reference>
<dbReference type="PaxDb" id="3827-XP_004488002.1"/>
<protein>
    <submittedName>
        <fullName evidence="11 12">Pumilio homolog 6, chloroplastic</fullName>
    </submittedName>
</protein>
<dbReference type="GO" id="GO:0006417">
    <property type="term" value="P:regulation of translation"/>
    <property type="evidence" value="ECO:0007669"/>
    <property type="project" value="UniProtKB-KW"/>
</dbReference>
<evidence type="ECO:0000313" key="10">
    <source>
        <dbReference type="Proteomes" id="UP000087171"/>
    </source>
</evidence>
<feature type="domain" description="PUM-HD" evidence="9">
    <location>
        <begin position="635"/>
        <end position="975"/>
    </location>
</feature>
<dbReference type="PROSITE" id="PS50303">
    <property type="entry name" value="PUM_HD"/>
    <property type="match status" value="1"/>
</dbReference>
<feature type="repeat" description="Pumilio" evidence="7">
    <location>
        <begin position="727"/>
        <end position="762"/>
    </location>
</feature>
<dbReference type="InterPro" id="IPR011989">
    <property type="entry name" value="ARM-like"/>
</dbReference>
<dbReference type="PANTHER" id="PTHR12537">
    <property type="entry name" value="RNA BINDING PROTEIN PUMILIO-RELATED"/>
    <property type="match status" value="1"/>
</dbReference>
<dbReference type="SUPFAM" id="SSF48371">
    <property type="entry name" value="ARM repeat"/>
    <property type="match status" value="1"/>
</dbReference>
<dbReference type="PROSITE" id="PS50302">
    <property type="entry name" value="PUM"/>
    <property type="match status" value="8"/>
</dbReference>
<gene>
    <name evidence="11 12 13" type="primary">LOC101514302</name>
</gene>
<comment type="subcellular location">
    <subcellularLocation>
        <location evidence="1">Cytoplasm</location>
    </subcellularLocation>
</comment>
<accession>A0A1S3EEW5</accession>
<evidence type="ECO:0000256" key="4">
    <source>
        <dbReference type="ARBA" id="ARBA00022845"/>
    </source>
</evidence>
<keyword evidence="4" id="KW-0810">Translation regulation</keyword>
<dbReference type="eggNOG" id="KOG1488">
    <property type="taxonomic scope" value="Eukaryota"/>
</dbReference>